<feature type="region of interest" description="Disordered" evidence="1">
    <location>
        <begin position="1"/>
        <end position="26"/>
    </location>
</feature>
<dbReference type="OrthoDB" id="9148135at2"/>
<proteinExistence type="predicted"/>
<accession>A0A1H1XA48</accession>
<name>A0A1H1XA48_BRESA</name>
<reference evidence="2" key="1">
    <citation type="submission" date="2016-10" db="EMBL/GenBank/DDBJ databases">
        <authorList>
            <person name="Varghese N."/>
            <person name="Submissions S."/>
        </authorList>
    </citation>
    <scope>NUCLEOTIDE SEQUENCE [LARGE SCALE GENOMIC DNA]</scope>
    <source>
        <strain evidence="2">DSM 22082</strain>
    </source>
</reference>
<dbReference type="EMBL" id="LT629739">
    <property type="protein sequence ID" value="SDT05566.1"/>
    <property type="molecule type" value="Genomic_DNA"/>
</dbReference>
<dbReference type="Proteomes" id="UP000199700">
    <property type="component" value="Chromosome"/>
</dbReference>
<sequence>MALARTEDMESLVGSSGSGEPVFAGGQDPWILGAGTADEWVVPRGIRQMASAGKKNVVLIGGRLAGTWTITGSEMRVTWLDGAGPDAPNGLSLQKAATAIFGDIAVVRVS</sequence>
<dbReference type="STRING" id="629680.SAMN04489751_3629"/>
<protein>
    <submittedName>
        <fullName evidence="2">Uncharacterized protein</fullName>
    </submittedName>
</protein>
<organism evidence="2 3">
    <name type="scientific">Brevibacterium sandarakinum</name>
    <dbReference type="NCBI Taxonomy" id="629680"/>
    <lineage>
        <taxon>Bacteria</taxon>
        <taxon>Bacillati</taxon>
        <taxon>Actinomycetota</taxon>
        <taxon>Actinomycetes</taxon>
        <taxon>Micrococcales</taxon>
        <taxon>Brevibacteriaceae</taxon>
        <taxon>Brevibacterium</taxon>
    </lineage>
</organism>
<keyword evidence="3" id="KW-1185">Reference proteome</keyword>
<evidence type="ECO:0000313" key="2">
    <source>
        <dbReference type="EMBL" id="SDT05566.1"/>
    </source>
</evidence>
<gene>
    <name evidence="2" type="ORF">SAMN04489751_3629</name>
</gene>
<evidence type="ECO:0000313" key="3">
    <source>
        <dbReference type="Proteomes" id="UP000199700"/>
    </source>
</evidence>
<evidence type="ECO:0000256" key="1">
    <source>
        <dbReference type="SAM" id="MobiDB-lite"/>
    </source>
</evidence>
<dbReference type="AlphaFoldDB" id="A0A1H1XA48"/>